<reference evidence="3 4" key="1">
    <citation type="journal article" date="2019" name="Emerg. Microbes Infect.">
        <title>Comprehensive subspecies identification of 175 nontuberculous mycobacteria species based on 7547 genomic profiles.</title>
        <authorList>
            <person name="Matsumoto Y."/>
            <person name="Kinjo T."/>
            <person name="Motooka D."/>
            <person name="Nabeya D."/>
            <person name="Jung N."/>
            <person name="Uechi K."/>
            <person name="Horii T."/>
            <person name="Iida T."/>
            <person name="Fujita J."/>
            <person name="Nakamura S."/>
        </authorList>
    </citation>
    <scope>NUCLEOTIDE SEQUENCE [LARGE SCALE GENOMIC DNA]</scope>
    <source>
        <strain evidence="3 4">JCM 18538</strain>
        <plasmid evidence="3">pJCM18538</plasmid>
    </source>
</reference>
<dbReference type="KEGG" id="marz:MARA_02880"/>
<name>A0A7I7RQL3_9MYCO</name>
<dbReference type="Proteomes" id="UP000467428">
    <property type="component" value="Plasmid pJCM18538"/>
</dbReference>
<keyword evidence="3" id="KW-0614">Plasmid</keyword>
<keyword evidence="4" id="KW-1185">Reference proteome</keyword>
<organism evidence="3 4">
    <name type="scientific">Mycolicibacterium arabiense</name>
    <dbReference type="NCBI Taxonomy" id="1286181"/>
    <lineage>
        <taxon>Bacteria</taxon>
        <taxon>Bacillati</taxon>
        <taxon>Actinomycetota</taxon>
        <taxon>Actinomycetes</taxon>
        <taxon>Mycobacteriales</taxon>
        <taxon>Mycobacteriaceae</taxon>
        <taxon>Mycolicibacterium</taxon>
    </lineage>
</organism>
<evidence type="ECO:0000313" key="3">
    <source>
        <dbReference type="EMBL" id="BBY46858.1"/>
    </source>
</evidence>
<proteinExistence type="predicted"/>
<keyword evidence="1" id="KW-0812">Transmembrane</keyword>
<dbReference type="RefSeq" id="WP_163916500.1">
    <property type="nucleotide sequence ID" value="NZ_AP022592.1"/>
</dbReference>
<keyword evidence="1" id="KW-0472">Membrane</keyword>
<feature type="domain" description="DUF2510" evidence="2">
    <location>
        <begin position="8"/>
        <end position="40"/>
    </location>
</feature>
<accession>A0A7I7RQL3</accession>
<evidence type="ECO:0000256" key="1">
    <source>
        <dbReference type="SAM" id="Phobius"/>
    </source>
</evidence>
<protein>
    <recommendedName>
        <fullName evidence="2">DUF2510 domain-containing protein</fullName>
    </recommendedName>
</protein>
<dbReference type="AlphaFoldDB" id="A0A7I7RQL3"/>
<dbReference type="InterPro" id="IPR018929">
    <property type="entry name" value="DUF2510"/>
</dbReference>
<evidence type="ECO:0000313" key="4">
    <source>
        <dbReference type="Proteomes" id="UP000467428"/>
    </source>
</evidence>
<geneLocation type="plasmid" evidence="3">
    <name>pJCM18538</name>
</geneLocation>
<dbReference type="EMBL" id="AP022592">
    <property type="protein sequence ID" value="BBY46858.1"/>
    <property type="molecule type" value="Genomic_DNA"/>
</dbReference>
<dbReference type="Pfam" id="PF10708">
    <property type="entry name" value="DUF2510"/>
    <property type="match status" value="1"/>
</dbReference>
<evidence type="ECO:0000259" key="2">
    <source>
        <dbReference type="Pfam" id="PF10708"/>
    </source>
</evidence>
<keyword evidence="1" id="KW-1133">Transmembrane helix</keyword>
<gene>
    <name evidence="3" type="ORF">MARA_02880</name>
</gene>
<feature type="transmembrane region" description="Helical" evidence="1">
    <location>
        <begin position="48"/>
        <end position="66"/>
    </location>
</feature>
<sequence length="216" mass="23654">MGAPMSAPGWYPDPERPGQQRYYDGTMWTEHRAVATPPPKEPASLRKLLLIVGALVAFILIISVSGNDDDEKSTANTSTTTYTPYRSTVAAAAPTPTPTPTGPVRPEGVTFRQEGTVTFAEFQIGDALFMGLTRFGAQSETKQALQWALREYPNATQVVVQGRFPTKDAYGNEENSVVLNVGYDRSTLDKINFANIDNDKIWAVRDTGFVHPDLQG</sequence>